<dbReference type="InterPro" id="IPR043732">
    <property type="entry name" value="DUF5675"/>
</dbReference>
<reference evidence="2" key="1">
    <citation type="journal article" date="2015" name="Nature">
        <title>Complex archaea that bridge the gap between prokaryotes and eukaryotes.</title>
        <authorList>
            <person name="Spang A."/>
            <person name="Saw J.H."/>
            <person name="Jorgensen S.L."/>
            <person name="Zaremba-Niedzwiedzka K."/>
            <person name="Martijn J."/>
            <person name="Lind A.E."/>
            <person name="van Eijk R."/>
            <person name="Schleper C."/>
            <person name="Guy L."/>
            <person name="Ettema T.J."/>
        </authorList>
    </citation>
    <scope>NUCLEOTIDE SEQUENCE</scope>
</reference>
<organism evidence="2">
    <name type="scientific">marine sediment metagenome</name>
    <dbReference type="NCBI Taxonomy" id="412755"/>
    <lineage>
        <taxon>unclassified sequences</taxon>
        <taxon>metagenomes</taxon>
        <taxon>ecological metagenomes</taxon>
    </lineage>
</organism>
<protein>
    <recommendedName>
        <fullName evidence="1">DUF5675 domain-containing protein</fullName>
    </recommendedName>
</protein>
<accession>A0A0F9GN19</accession>
<comment type="caution">
    <text evidence="2">The sequence shown here is derived from an EMBL/GenBank/DDBJ whole genome shotgun (WGS) entry which is preliminary data.</text>
</comment>
<evidence type="ECO:0000259" key="1">
    <source>
        <dbReference type="Pfam" id="PF18925"/>
    </source>
</evidence>
<evidence type="ECO:0000313" key="2">
    <source>
        <dbReference type="EMBL" id="KKL64542.1"/>
    </source>
</evidence>
<sequence length="145" mass="16669">MSYNIVKAKMAYTMKSMTLKRVTTIEGGTFGVLIDQLVPFALTLELPWKDNKPFVSCIPSGIYTCERIKSPKFGHTFRINDVPDRYDILFHRGNIKKHTEGCIVVGEQFEYLYDKVAVLASKKGFKEFMSRLKKETVFSLLVTWS</sequence>
<proteinExistence type="predicted"/>
<feature type="domain" description="DUF5675" evidence="1">
    <location>
        <begin position="18"/>
        <end position="133"/>
    </location>
</feature>
<dbReference type="EMBL" id="LAZR01027812">
    <property type="protein sequence ID" value="KKL64542.1"/>
    <property type="molecule type" value="Genomic_DNA"/>
</dbReference>
<name>A0A0F9GN19_9ZZZZ</name>
<dbReference type="Pfam" id="PF18925">
    <property type="entry name" value="DUF5675"/>
    <property type="match status" value="1"/>
</dbReference>
<gene>
    <name evidence="2" type="ORF">LCGC14_2163970</name>
</gene>
<dbReference type="AlphaFoldDB" id="A0A0F9GN19"/>